<name>A0A1I2YZ19_9GAMM</name>
<dbReference type="Proteomes" id="UP000294489">
    <property type="component" value="Unassembled WGS sequence"/>
</dbReference>
<sequence length="155" mass="16694">MQGQVSLSRQWRRGMAGLVLGMMAGSAWAGPVAEVWKDPNCGCCTAWAEHLESAGFEVQLHASQDMGAIKAEHGVPQRLVSCHTAVIDGYVIEGHVPAADIQRLLDSEAEVSGLAVPGMPHGSPGMETGRVDDYAVYAWQEDGDIDVYQRYTHDA</sequence>
<reference evidence="3 5" key="2">
    <citation type="submission" date="2019-03" db="EMBL/GenBank/DDBJ databases">
        <title>Freshwater and sediment microbial communities from various areas in North America, analyzing microbe dynamics in response to fracking.</title>
        <authorList>
            <person name="Lamendella R."/>
        </authorList>
    </citation>
    <scope>NUCLEOTIDE SEQUENCE [LARGE SCALE GENOMIC DNA]</scope>
    <source>
        <strain evidence="3 5">6_TX</strain>
    </source>
</reference>
<evidence type="ECO:0000313" key="2">
    <source>
        <dbReference type="EMBL" id="SFH30519.1"/>
    </source>
</evidence>
<feature type="signal peptide" evidence="1">
    <location>
        <begin position="1"/>
        <end position="29"/>
    </location>
</feature>
<dbReference type="EMBL" id="SOEC01000003">
    <property type="protein sequence ID" value="TDX31481.1"/>
    <property type="molecule type" value="Genomic_DNA"/>
</dbReference>
<organism evidence="2 4">
    <name type="scientific">Modicisalibacter xianhensis</name>
    <dbReference type="NCBI Taxonomy" id="442341"/>
    <lineage>
        <taxon>Bacteria</taxon>
        <taxon>Pseudomonadati</taxon>
        <taxon>Pseudomonadota</taxon>
        <taxon>Gammaproteobacteria</taxon>
        <taxon>Oceanospirillales</taxon>
        <taxon>Halomonadaceae</taxon>
        <taxon>Modicisalibacter</taxon>
    </lineage>
</organism>
<proteinExistence type="predicted"/>
<dbReference type="Pfam" id="PF04214">
    <property type="entry name" value="DUF411"/>
    <property type="match status" value="1"/>
</dbReference>
<keyword evidence="1" id="KW-0732">Signal</keyword>
<evidence type="ECO:0000313" key="4">
    <source>
        <dbReference type="Proteomes" id="UP000199040"/>
    </source>
</evidence>
<reference evidence="2 4" key="1">
    <citation type="submission" date="2016-10" db="EMBL/GenBank/DDBJ databases">
        <authorList>
            <person name="de Groot N.N."/>
        </authorList>
    </citation>
    <scope>NUCLEOTIDE SEQUENCE [LARGE SCALE GENOMIC DNA]</scope>
    <source>
        <strain evidence="2 4">CGMCC 1.6848</strain>
    </source>
</reference>
<dbReference type="Proteomes" id="UP000199040">
    <property type="component" value="Unassembled WGS sequence"/>
</dbReference>
<dbReference type="SUPFAM" id="SSF52833">
    <property type="entry name" value="Thioredoxin-like"/>
    <property type="match status" value="1"/>
</dbReference>
<dbReference type="OrthoDB" id="14727at2"/>
<keyword evidence="4" id="KW-1185">Reference proteome</keyword>
<dbReference type="InterPro" id="IPR007332">
    <property type="entry name" value="DUF411"/>
</dbReference>
<dbReference type="EMBL" id="FOPY01000002">
    <property type="protein sequence ID" value="SFH30519.1"/>
    <property type="molecule type" value="Genomic_DNA"/>
</dbReference>
<evidence type="ECO:0000256" key="1">
    <source>
        <dbReference type="SAM" id="SignalP"/>
    </source>
</evidence>
<dbReference type="STRING" id="442341.SAMN04487959_102242"/>
<gene>
    <name evidence="3" type="ORF">DFO67_10378</name>
    <name evidence="2" type="ORF">SAMN04487959_102242</name>
</gene>
<accession>A0A1I2YZ19</accession>
<dbReference type="InterPro" id="IPR036249">
    <property type="entry name" value="Thioredoxin-like_sf"/>
</dbReference>
<evidence type="ECO:0000313" key="5">
    <source>
        <dbReference type="Proteomes" id="UP000294489"/>
    </source>
</evidence>
<feature type="chain" id="PRO_5036308243" evidence="1">
    <location>
        <begin position="30"/>
        <end position="155"/>
    </location>
</feature>
<protein>
    <submittedName>
        <fullName evidence="2">Uncharacterized conserved protein</fullName>
    </submittedName>
</protein>
<evidence type="ECO:0000313" key="3">
    <source>
        <dbReference type="EMBL" id="TDX31481.1"/>
    </source>
</evidence>
<dbReference type="RefSeq" id="WP_092843511.1">
    <property type="nucleotide sequence ID" value="NZ_FOPY01000002.1"/>
</dbReference>
<dbReference type="AlphaFoldDB" id="A0A1I2YZ19"/>